<evidence type="ECO:0000259" key="2">
    <source>
        <dbReference type="Pfam" id="PF04650"/>
    </source>
</evidence>
<feature type="non-terminal residue" evidence="3">
    <location>
        <position position="24"/>
    </location>
</feature>
<name>A0ABR8ZN64_9LACO</name>
<dbReference type="EMBL" id="JABUXR010000062">
    <property type="protein sequence ID" value="MBD8086383.1"/>
    <property type="molecule type" value="Genomic_DNA"/>
</dbReference>
<evidence type="ECO:0000313" key="3">
    <source>
        <dbReference type="EMBL" id="MBD8086383.1"/>
    </source>
</evidence>
<feature type="domain" description="YSIRK Gram-positive signal peptide" evidence="2">
    <location>
        <begin position="11"/>
        <end position="24"/>
    </location>
</feature>
<dbReference type="Pfam" id="PF04650">
    <property type="entry name" value="YSIRK_signal"/>
    <property type="match status" value="1"/>
</dbReference>
<reference evidence="3 4" key="1">
    <citation type="submission" date="2020-06" db="EMBL/GenBank/DDBJ databases">
        <title>Limosilactobacillus sp. nov.</title>
        <authorList>
            <person name="Ksiezarek M."/>
            <person name="Goncalves Ribeiro T."/>
            <person name="Rocha J."/>
            <person name="Grosso F."/>
            <person name="Peixe L."/>
        </authorList>
    </citation>
    <scope>NUCLEOTIDE SEQUENCE [LARGE SCALE GENOMIC DNA]</scope>
    <source>
        <strain evidence="4">c9Ua_26_M</strain>
    </source>
</reference>
<proteinExistence type="predicted"/>
<protein>
    <submittedName>
        <fullName evidence="3">YSIRK-type signal peptide-containing protein</fullName>
    </submittedName>
</protein>
<gene>
    <name evidence="3" type="ORF">HUK45_09415</name>
</gene>
<evidence type="ECO:0000256" key="1">
    <source>
        <dbReference type="ARBA" id="ARBA00022729"/>
    </source>
</evidence>
<evidence type="ECO:0000313" key="4">
    <source>
        <dbReference type="Proteomes" id="UP000645007"/>
    </source>
</evidence>
<dbReference type="InterPro" id="IPR005877">
    <property type="entry name" value="YSIRK_signal_dom"/>
</dbReference>
<sequence length="24" mass="2826">MDELHKQQVAKRQRFAIKKLTVGT</sequence>
<keyword evidence="4" id="KW-1185">Reference proteome</keyword>
<dbReference type="Proteomes" id="UP000645007">
    <property type="component" value="Unassembled WGS sequence"/>
</dbReference>
<organism evidence="3 4">
    <name type="scientific">Limosilactobacillus urinaemulieris</name>
    <dbReference type="NCBI Taxonomy" id="2742600"/>
    <lineage>
        <taxon>Bacteria</taxon>
        <taxon>Bacillati</taxon>
        <taxon>Bacillota</taxon>
        <taxon>Bacilli</taxon>
        <taxon>Lactobacillales</taxon>
        <taxon>Lactobacillaceae</taxon>
        <taxon>Limosilactobacillus</taxon>
    </lineage>
</organism>
<accession>A0ABR8ZN64</accession>
<comment type="caution">
    <text evidence="3">The sequence shown here is derived from an EMBL/GenBank/DDBJ whole genome shotgun (WGS) entry which is preliminary data.</text>
</comment>
<keyword evidence="1" id="KW-0732">Signal</keyword>